<dbReference type="RefSeq" id="WP_284352437.1">
    <property type="nucleotide sequence ID" value="NZ_BRXS01000007.1"/>
</dbReference>
<dbReference type="Proteomes" id="UP001161325">
    <property type="component" value="Unassembled WGS sequence"/>
</dbReference>
<dbReference type="InterPro" id="IPR027417">
    <property type="entry name" value="P-loop_NTPase"/>
</dbReference>
<dbReference type="PANTHER" id="PTHR30258:SF2">
    <property type="entry name" value="COMG OPERON PROTEIN 1"/>
    <property type="match status" value="1"/>
</dbReference>
<dbReference type="SMART" id="SM00382">
    <property type="entry name" value="AAA"/>
    <property type="match status" value="1"/>
</dbReference>
<dbReference type="InterPro" id="IPR003593">
    <property type="entry name" value="AAA+_ATPase"/>
</dbReference>
<sequence>MSTRRPPPPAPPRAPVTTERAAADVVRLVERLVEDALRAGASDVHVETGEDAVRVRHRVDGVLRSVETLPRDVGLPLVSRLKILAGCDIADRLRPQDGRARVRVAAGVVDLRLSTLPAARGENVVLRLQAPEAAPGTFEALGFSSGDAARVAQLLDAREGLVLVTGPTGSGKTTTLYAALGRILARGGVNVVTVEDPVERRLPGVVQVQVNERTGMTFATALRAILRQDPDVVLVGEVRDRETAAIAAQAALTGHLVLATLHTIDAASAVTRLADVGVEPSTVAAALRGVVAQRLVRRLCGSCRRPRAAGWRDARLRGVAPEGDACWVAADIGNTCAACGGAGYRGRLALVEVLRAGGTITRRIADGADAPSLAHAAHALGMTTLWESGAAAVRAGATSAEELLRVLDPPVERVAPAAAPHAVGAPVGAATARVAEQQVTRPVERERTVEAPAPLPDLDDTFELLPLATRCRPPSPAPPA</sequence>
<name>A0AA37Q7J0_9BACT</name>
<keyword evidence="7" id="KW-1185">Reference proteome</keyword>
<keyword evidence="2" id="KW-0547">Nucleotide-binding</keyword>
<dbReference type="AlphaFoldDB" id="A0AA37Q7J0"/>
<comment type="similarity">
    <text evidence="1">Belongs to the GSP E family.</text>
</comment>
<dbReference type="Gene3D" id="3.40.50.300">
    <property type="entry name" value="P-loop containing nucleotide triphosphate hydrolases"/>
    <property type="match status" value="1"/>
</dbReference>
<evidence type="ECO:0000313" key="6">
    <source>
        <dbReference type="EMBL" id="GLC28010.1"/>
    </source>
</evidence>
<comment type="caution">
    <text evidence="6">The sequence shown here is derived from an EMBL/GenBank/DDBJ whole genome shotgun (WGS) entry which is preliminary data.</text>
</comment>
<dbReference type="EMBL" id="BRXS01000007">
    <property type="protein sequence ID" value="GLC28010.1"/>
    <property type="molecule type" value="Genomic_DNA"/>
</dbReference>
<dbReference type="Gene3D" id="3.30.450.90">
    <property type="match status" value="1"/>
</dbReference>
<evidence type="ECO:0000256" key="3">
    <source>
        <dbReference type="ARBA" id="ARBA00022840"/>
    </source>
</evidence>
<evidence type="ECO:0000313" key="7">
    <source>
        <dbReference type="Proteomes" id="UP001161325"/>
    </source>
</evidence>
<dbReference type="SUPFAM" id="SSF52540">
    <property type="entry name" value="P-loop containing nucleoside triphosphate hydrolases"/>
    <property type="match status" value="1"/>
</dbReference>
<dbReference type="GO" id="GO:0005886">
    <property type="term" value="C:plasma membrane"/>
    <property type="evidence" value="ECO:0007669"/>
    <property type="project" value="TreeGrafter"/>
</dbReference>
<gene>
    <name evidence="6" type="primary">hxcR</name>
    <name evidence="6" type="ORF">rosag_45230</name>
</gene>
<keyword evidence="3" id="KW-0067">ATP-binding</keyword>
<reference evidence="6" key="1">
    <citation type="submission" date="2022-08" db="EMBL/GenBank/DDBJ databases">
        <title>Draft genome sequencing of Roseisolibacter agri AW1220.</title>
        <authorList>
            <person name="Tobiishi Y."/>
            <person name="Tonouchi A."/>
        </authorList>
    </citation>
    <scope>NUCLEOTIDE SEQUENCE</scope>
    <source>
        <strain evidence="6">AW1220</strain>
    </source>
</reference>
<dbReference type="Pfam" id="PF00437">
    <property type="entry name" value="T2SSE"/>
    <property type="match status" value="1"/>
</dbReference>
<protein>
    <submittedName>
        <fullName evidence="6">Type II secretion system protein HxcR</fullName>
    </submittedName>
</protein>
<dbReference type="GO" id="GO:0016887">
    <property type="term" value="F:ATP hydrolysis activity"/>
    <property type="evidence" value="ECO:0007669"/>
    <property type="project" value="TreeGrafter"/>
</dbReference>
<feature type="domain" description="Bacterial type II secretion system protein E" evidence="5">
    <location>
        <begin position="226"/>
        <end position="240"/>
    </location>
</feature>
<dbReference type="PROSITE" id="PS00662">
    <property type="entry name" value="T2SP_E"/>
    <property type="match status" value="1"/>
</dbReference>
<evidence type="ECO:0000256" key="1">
    <source>
        <dbReference type="ARBA" id="ARBA00006611"/>
    </source>
</evidence>
<dbReference type="CDD" id="cd01129">
    <property type="entry name" value="PulE-GspE-like"/>
    <property type="match status" value="1"/>
</dbReference>
<evidence type="ECO:0000256" key="4">
    <source>
        <dbReference type="SAM" id="MobiDB-lite"/>
    </source>
</evidence>
<organism evidence="6 7">
    <name type="scientific">Roseisolibacter agri</name>
    <dbReference type="NCBI Taxonomy" id="2014610"/>
    <lineage>
        <taxon>Bacteria</taxon>
        <taxon>Pseudomonadati</taxon>
        <taxon>Gemmatimonadota</taxon>
        <taxon>Gemmatimonadia</taxon>
        <taxon>Gemmatimonadales</taxon>
        <taxon>Gemmatimonadaceae</taxon>
        <taxon>Roseisolibacter</taxon>
    </lineage>
</organism>
<dbReference type="GO" id="GO:0005524">
    <property type="term" value="F:ATP binding"/>
    <property type="evidence" value="ECO:0007669"/>
    <property type="project" value="UniProtKB-KW"/>
</dbReference>
<dbReference type="InterPro" id="IPR001482">
    <property type="entry name" value="T2SS/T4SS_dom"/>
</dbReference>
<evidence type="ECO:0000259" key="5">
    <source>
        <dbReference type="PROSITE" id="PS00662"/>
    </source>
</evidence>
<feature type="region of interest" description="Disordered" evidence="4">
    <location>
        <begin position="440"/>
        <end position="459"/>
    </location>
</feature>
<proteinExistence type="inferred from homology"/>
<dbReference type="PANTHER" id="PTHR30258">
    <property type="entry name" value="TYPE II SECRETION SYSTEM PROTEIN GSPE-RELATED"/>
    <property type="match status" value="1"/>
</dbReference>
<accession>A0AA37Q7J0</accession>
<evidence type="ECO:0000256" key="2">
    <source>
        <dbReference type="ARBA" id="ARBA00022741"/>
    </source>
</evidence>